<organism evidence="3 4">
    <name type="scientific">Tieghemostelium lacteum</name>
    <name type="common">Slime mold</name>
    <name type="synonym">Dictyostelium lacteum</name>
    <dbReference type="NCBI Taxonomy" id="361077"/>
    <lineage>
        <taxon>Eukaryota</taxon>
        <taxon>Amoebozoa</taxon>
        <taxon>Evosea</taxon>
        <taxon>Eumycetozoa</taxon>
        <taxon>Dictyostelia</taxon>
        <taxon>Dictyosteliales</taxon>
        <taxon>Raperosteliaceae</taxon>
        <taxon>Tieghemostelium</taxon>
    </lineage>
</organism>
<dbReference type="GO" id="GO:0030681">
    <property type="term" value="C:multimeric ribonuclease P complex"/>
    <property type="evidence" value="ECO:0007669"/>
    <property type="project" value="TreeGrafter"/>
</dbReference>
<keyword evidence="2" id="KW-0819">tRNA processing</keyword>
<dbReference type="SUPFAM" id="SSF160350">
    <property type="entry name" value="Rnp2-like"/>
    <property type="match status" value="1"/>
</dbReference>
<proteinExistence type="inferred from homology"/>
<dbReference type="GO" id="GO:0005730">
    <property type="term" value="C:nucleolus"/>
    <property type="evidence" value="ECO:0007669"/>
    <property type="project" value="TreeGrafter"/>
</dbReference>
<dbReference type="EMBL" id="LODT01000001">
    <property type="protein sequence ID" value="KYR02593.1"/>
    <property type="molecule type" value="Genomic_DNA"/>
</dbReference>
<dbReference type="PANTHER" id="PTHR15441">
    <property type="entry name" value="RIBONUCLEASE P PROTEIN SUBUNIT P14"/>
    <property type="match status" value="1"/>
</dbReference>
<dbReference type="InterPro" id="IPR038085">
    <property type="entry name" value="Rnp2-like_sf"/>
</dbReference>
<dbReference type="PANTHER" id="PTHR15441:SF1">
    <property type="entry name" value="RIBONUCLEASE P PROTEIN SUBUNIT P14"/>
    <property type="match status" value="1"/>
</dbReference>
<accession>A0A152A8N3</accession>
<dbReference type="Pfam" id="PF01900">
    <property type="entry name" value="RNase_P_Rpp14"/>
    <property type="match status" value="1"/>
</dbReference>
<evidence type="ECO:0000313" key="4">
    <source>
        <dbReference type="Proteomes" id="UP000076078"/>
    </source>
</evidence>
<sequence>MTVEVERQTLHSDFYYLLIKINYPNKLYSGKVETLINAAVNRLFGETGSIVSNVKILNFQPPDQTVIVKCDKSCLPSVWASISLINEFESKPCVLNVIKVSQFLMHLSNRDRFSIQTPLSVSSK</sequence>
<dbReference type="GO" id="GO:0033204">
    <property type="term" value="F:ribonuclease P RNA binding"/>
    <property type="evidence" value="ECO:0007669"/>
    <property type="project" value="TreeGrafter"/>
</dbReference>
<dbReference type="OrthoDB" id="24745at2759"/>
<dbReference type="InParanoid" id="A0A152A8N3"/>
<dbReference type="GO" id="GO:0001682">
    <property type="term" value="P:tRNA 5'-leader removal"/>
    <property type="evidence" value="ECO:0007669"/>
    <property type="project" value="InterPro"/>
</dbReference>
<dbReference type="Gene3D" id="3.30.70.3250">
    <property type="entry name" value="Ribonuclease P, Pop5 subunit"/>
    <property type="match status" value="1"/>
</dbReference>
<dbReference type="Proteomes" id="UP000076078">
    <property type="component" value="Unassembled WGS sequence"/>
</dbReference>
<evidence type="ECO:0000313" key="3">
    <source>
        <dbReference type="EMBL" id="KYR02593.1"/>
    </source>
</evidence>
<keyword evidence="4" id="KW-1185">Reference proteome</keyword>
<dbReference type="AlphaFoldDB" id="A0A152A8N3"/>
<reference evidence="3 4" key="1">
    <citation type="submission" date="2015-12" db="EMBL/GenBank/DDBJ databases">
        <title>Dictyostelia acquired genes for synthesis and detection of signals that induce cell-type specialization by lateral gene transfer from prokaryotes.</title>
        <authorList>
            <person name="Gloeckner G."/>
            <person name="Schaap P."/>
        </authorList>
    </citation>
    <scope>NUCLEOTIDE SEQUENCE [LARGE SCALE GENOMIC DNA]</scope>
    <source>
        <strain evidence="3 4">TK</strain>
    </source>
</reference>
<dbReference type="InterPro" id="IPR002759">
    <property type="entry name" value="Pop5/Rpp14/Rnp2-like"/>
</dbReference>
<dbReference type="STRING" id="361077.A0A152A8N3"/>
<evidence type="ECO:0000256" key="1">
    <source>
        <dbReference type="ARBA" id="ARBA00010800"/>
    </source>
</evidence>
<dbReference type="OMA" id="VIVKCDK"/>
<comment type="caution">
    <text evidence="3">The sequence shown here is derived from an EMBL/GenBank/DDBJ whole genome shotgun (WGS) entry which is preliminary data.</text>
</comment>
<name>A0A152A8N3_TIELA</name>
<protein>
    <submittedName>
        <fullName evidence="3">Uncharacterized protein</fullName>
    </submittedName>
</protein>
<comment type="similarity">
    <text evidence="1">Belongs to the eukaryotic/archaeal RNase P protein component 2 family.</text>
</comment>
<evidence type="ECO:0000256" key="2">
    <source>
        <dbReference type="ARBA" id="ARBA00022694"/>
    </source>
</evidence>
<gene>
    <name evidence="3" type="ORF">DLAC_00035</name>
</gene>